<proteinExistence type="inferred from homology"/>
<evidence type="ECO:0000313" key="3">
    <source>
        <dbReference type="EMBL" id="OBS07986.1"/>
    </source>
</evidence>
<name>A0A1A6C0A4_9GAMM</name>
<dbReference type="PANTHER" id="PTHR43477:SF1">
    <property type="entry name" value="DIHYDROANTICAPSIN 7-DEHYDROGENASE"/>
    <property type="match status" value="1"/>
</dbReference>
<comment type="caution">
    <text evidence="3">The sequence shown here is derived from an EMBL/GenBank/DDBJ whole genome shotgun (WGS) entry which is preliminary data.</text>
</comment>
<evidence type="ECO:0000313" key="4">
    <source>
        <dbReference type="Proteomes" id="UP000029273"/>
    </source>
</evidence>
<comment type="similarity">
    <text evidence="1">Belongs to the short-chain dehydrogenases/reductases (SDR) family.</text>
</comment>
<dbReference type="InterPro" id="IPR002347">
    <property type="entry name" value="SDR_fam"/>
</dbReference>
<dbReference type="PRINTS" id="PR00081">
    <property type="entry name" value="GDHRDH"/>
</dbReference>
<dbReference type="RefSeq" id="WP_201786982.1">
    <property type="nucleotide sequence ID" value="NZ_JQSG02000006.1"/>
</dbReference>
<dbReference type="PROSITE" id="PS00061">
    <property type="entry name" value="ADH_SHORT"/>
    <property type="match status" value="1"/>
</dbReference>
<organism evidence="3 4">
    <name type="scientific">Acidihalobacter prosperus</name>
    <dbReference type="NCBI Taxonomy" id="160660"/>
    <lineage>
        <taxon>Bacteria</taxon>
        <taxon>Pseudomonadati</taxon>
        <taxon>Pseudomonadota</taxon>
        <taxon>Gammaproteobacteria</taxon>
        <taxon>Chromatiales</taxon>
        <taxon>Ectothiorhodospiraceae</taxon>
        <taxon>Acidihalobacter</taxon>
    </lineage>
</organism>
<evidence type="ECO:0000256" key="2">
    <source>
        <dbReference type="ARBA" id="ARBA00023002"/>
    </source>
</evidence>
<dbReference type="Gene3D" id="3.40.50.720">
    <property type="entry name" value="NAD(P)-binding Rossmann-like Domain"/>
    <property type="match status" value="1"/>
</dbReference>
<dbReference type="PANTHER" id="PTHR43477">
    <property type="entry name" value="DIHYDROANTICAPSIN 7-DEHYDROGENASE"/>
    <property type="match status" value="1"/>
</dbReference>
<dbReference type="EMBL" id="JQSG02000006">
    <property type="protein sequence ID" value="OBS07986.1"/>
    <property type="molecule type" value="Genomic_DNA"/>
</dbReference>
<dbReference type="GO" id="GO:0016491">
    <property type="term" value="F:oxidoreductase activity"/>
    <property type="evidence" value="ECO:0007669"/>
    <property type="project" value="UniProtKB-KW"/>
</dbReference>
<evidence type="ECO:0000256" key="1">
    <source>
        <dbReference type="ARBA" id="ARBA00006484"/>
    </source>
</evidence>
<dbReference type="Pfam" id="PF13561">
    <property type="entry name" value="adh_short_C2"/>
    <property type="match status" value="1"/>
</dbReference>
<gene>
    <name evidence="3" type="ORF">Thpro_022236</name>
</gene>
<dbReference type="SUPFAM" id="SSF51735">
    <property type="entry name" value="NAD(P)-binding Rossmann-fold domains"/>
    <property type="match status" value="1"/>
</dbReference>
<keyword evidence="4" id="KW-1185">Reference proteome</keyword>
<dbReference type="InterPro" id="IPR036291">
    <property type="entry name" value="NAD(P)-bd_dom_sf"/>
</dbReference>
<dbReference type="Proteomes" id="UP000029273">
    <property type="component" value="Unassembled WGS sequence"/>
</dbReference>
<keyword evidence="2" id="KW-0560">Oxidoreductase</keyword>
<dbReference type="InterPro" id="IPR051122">
    <property type="entry name" value="SDR_DHRS6-like"/>
</dbReference>
<dbReference type="AlphaFoldDB" id="A0A1A6C0A4"/>
<accession>A0A1A6C0A4</accession>
<sequence>MSPTIRPIEARDIAGFHECFDQVAREQRFLASSEAPPLAALCAGLKRVRRVPCRAPGASRAGNPATEGERHLDLELAGMRVAVTGGTAGIGAAIVRGFAQEGAHVAFCSRSAARVAAMTESLTGYPVEARGTVVDVTDADALGGWIEGLGRIDILVPNVSAISPDWAMSIDTDMRATIRATEAAIPLLARSRAPAITYIGSKAATFGTPGHEAYGAAKAAMAHYMKSLSRRLVSRGIRVNTVAPGDVFVEGGFWDRVRQASPADYQETLDANPMGRLATPEEIAHVAVFVSCPRASFVNGAHYLVDGGATDHVQF</sequence>
<dbReference type="InterPro" id="IPR020904">
    <property type="entry name" value="Sc_DH/Rdtase_CS"/>
</dbReference>
<protein>
    <submittedName>
        <fullName evidence="3">3-ketoacyl-ACP synthase</fullName>
    </submittedName>
</protein>
<reference evidence="3 4" key="1">
    <citation type="journal article" date="2014" name="Genome Announc.">
        <title>Draft Genome Sequence of the Iron-Oxidizing, Acidophilic, and Halotolerant 'Thiobacillus prosperus' Type Strain DSM 5130.</title>
        <authorList>
            <person name="Ossandon F.J."/>
            <person name="Cardenas J.P."/>
            <person name="Corbett M."/>
            <person name="Quatrini R."/>
            <person name="Holmes D.S."/>
            <person name="Watkin E."/>
        </authorList>
    </citation>
    <scope>NUCLEOTIDE SEQUENCE [LARGE SCALE GENOMIC DNA]</scope>
    <source>
        <strain evidence="3 4">DSM 5130</strain>
    </source>
</reference>